<gene>
    <name evidence="3" type="ORF">CCAND38_290025</name>
</gene>
<dbReference type="PANTHER" id="PTHR43861">
    <property type="entry name" value="TRANS-ACONITATE 2-METHYLTRANSFERASE-RELATED"/>
    <property type="match status" value="1"/>
</dbReference>
<keyword evidence="1" id="KW-0808">Transferase</keyword>
<evidence type="ECO:0000313" key="4">
    <source>
        <dbReference type="Proteomes" id="UP000045051"/>
    </source>
</evidence>
<dbReference type="InterPro" id="IPR041698">
    <property type="entry name" value="Methyltransf_25"/>
</dbReference>
<name>A0A0B7I281_9FLAO</name>
<keyword evidence="4" id="KW-1185">Reference proteome</keyword>
<dbReference type="GO" id="GO:0016740">
    <property type="term" value="F:transferase activity"/>
    <property type="evidence" value="ECO:0007669"/>
    <property type="project" value="UniProtKB-KW"/>
</dbReference>
<evidence type="ECO:0000259" key="2">
    <source>
        <dbReference type="Pfam" id="PF13649"/>
    </source>
</evidence>
<reference evidence="3 4" key="1">
    <citation type="submission" date="2015-01" db="EMBL/GenBank/DDBJ databases">
        <authorList>
            <person name="Xiang T."/>
            <person name="Song Y."/>
            <person name="Huang L."/>
            <person name="Wang B."/>
            <person name="Wu P."/>
        </authorList>
    </citation>
    <scope>NUCLEOTIDE SEQUENCE [LARGE SCALE GENOMIC DNA]</scope>
    <source>
        <strain evidence="3 4">CcD38</strain>
    </source>
</reference>
<dbReference type="InterPro" id="IPR029063">
    <property type="entry name" value="SAM-dependent_MTases_sf"/>
</dbReference>
<protein>
    <recommendedName>
        <fullName evidence="2">Methyltransferase domain-containing protein</fullName>
    </recommendedName>
</protein>
<dbReference type="Gene3D" id="3.40.50.150">
    <property type="entry name" value="Vaccinia Virus protein VP39"/>
    <property type="match status" value="1"/>
</dbReference>
<evidence type="ECO:0000256" key="1">
    <source>
        <dbReference type="ARBA" id="ARBA00022679"/>
    </source>
</evidence>
<feature type="domain" description="Methyltransferase" evidence="2">
    <location>
        <begin position="44"/>
        <end position="135"/>
    </location>
</feature>
<dbReference type="Pfam" id="PF13649">
    <property type="entry name" value="Methyltransf_25"/>
    <property type="match status" value="1"/>
</dbReference>
<accession>A0A0B7I281</accession>
<dbReference type="CDD" id="cd02440">
    <property type="entry name" value="AdoMet_MTases"/>
    <property type="match status" value="1"/>
</dbReference>
<dbReference type="PANTHER" id="PTHR43861:SF3">
    <property type="entry name" value="PUTATIVE (AFU_ORTHOLOGUE AFUA_2G14390)-RELATED"/>
    <property type="match status" value="1"/>
</dbReference>
<evidence type="ECO:0000313" key="3">
    <source>
        <dbReference type="EMBL" id="CEN45775.1"/>
    </source>
</evidence>
<dbReference type="AlphaFoldDB" id="A0A0B7I281"/>
<dbReference type="Proteomes" id="UP000045051">
    <property type="component" value="Unassembled WGS sequence"/>
</dbReference>
<proteinExistence type="predicted"/>
<sequence>MMNNNQNWIDKWNHNFQNKEYVYGKLPNVFLKEQLDQLPAQNILFAAEGEGRNAVYAAQKGWKVTAFDISEEGRKKALQLADEVGVNIDYRIGELPNLDFSNQNFDVVALIYAHFPAKIKSDYHKQLAKLLPANGLVIFEAFSKKHLAYREQNPKVGGPADEALLFSIEEIKADFSDFEFLYLEELEIELNEGLLHNGKGALIRFVGRKK</sequence>
<dbReference type="EMBL" id="CDOI01000139">
    <property type="protein sequence ID" value="CEN45775.1"/>
    <property type="molecule type" value="Genomic_DNA"/>
</dbReference>
<organism evidence="3 4">
    <name type="scientific">Capnocytophaga canis</name>
    <dbReference type="NCBI Taxonomy" id="1848903"/>
    <lineage>
        <taxon>Bacteria</taxon>
        <taxon>Pseudomonadati</taxon>
        <taxon>Bacteroidota</taxon>
        <taxon>Flavobacteriia</taxon>
        <taxon>Flavobacteriales</taxon>
        <taxon>Flavobacteriaceae</taxon>
        <taxon>Capnocytophaga</taxon>
    </lineage>
</organism>
<dbReference type="SUPFAM" id="SSF53335">
    <property type="entry name" value="S-adenosyl-L-methionine-dependent methyltransferases"/>
    <property type="match status" value="1"/>
</dbReference>